<dbReference type="SUPFAM" id="SSF55856">
    <property type="entry name" value="Cytochrome b5-like heme/steroid binding domain"/>
    <property type="match status" value="1"/>
</dbReference>
<reference evidence="3 4" key="1">
    <citation type="journal article" date="2014" name="Genome Announc.">
        <title>Draft genome sequence of the pathogenic fungus Scedosporium apiospermum.</title>
        <authorList>
            <person name="Vandeputte P."/>
            <person name="Ghamrawi S."/>
            <person name="Rechenmann M."/>
            <person name="Iltis A."/>
            <person name="Giraud S."/>
            <person name="Fleury M."/>
            <person name="Thornton C."/>
            <person name="Delhaes L."/>
            <person name="Meyer W."/>
            <person name="Papon N."/>
            <person name="Bouchara J.P."/>
        </authorList>
    </citation>
    <scope>NUCLEOTIDE SEQUENCE [LARGE SCALE GENOMIC DNA]</scope>
    <source>
        <strain evidence="3 4">IHEM 14462</strain>
    </source>
</reference>
<dbReference type="VEuPathDB" id="FungiDB:SAPIO_CDS10655"/>
<feature type="domain" description="Cytochrome b5 heme-binding" evidence="2">
    <location>
        <begin position="21"/>
        <end position="115"/>
    </location>
</feature>
<name>A0A084FU85_PSEDA</name>
<dbReference type="OMA" id="DQWHAFF"/>
<comment type="caution">
    <text evidence="3">The sequence shown here is derived from an EMBL/GenBank/DDBJ whole genome shotgun (WGS) entry which is preliminary data.</text>
</comment>
<dbReference type="Proteomes" id="UP000028545">
    <property type="component" value="Unassembled WGS sequence"/>
</dbReference>
<dbReference type="GO" id="GO:0005783">
    <property type="term" value="C:endoplasmic reticulum"/>
    <property type="evidence" value="ECO:0007669"/>
    <property type="project" value="TreeGrafter"/>
</dbReference>
<dbReference type="FunFam" id="3.10.120.10:FF:000003">
    <property type="entry name" value="membrane-associated progesterone receptor component 1"/>
    <property type="match status" value="1"/>
</dbReference>
<dbReference type="GeneID" id="27719873"/>
<dbReference type="Gene3D" id="3.10.120.10">
    <property type="entry name" value="Cytochrome b5-like heme/steroid binding domain"/>
    <property type="match status" value="1"/>
</dbReference>
<dbReference type="InterPro" id="IPR036400">
    <property type="entry name" value="Cyt_B5-like_heme/steroid_sf"/>
</dbReference>
<dbReference type="GO" id="GO:0020037">
    <property type="term" value="F:heme binding"/>
    <property type="evidence" value="ECO:0007669"/>
    <property type="project" value="UniProtKB-ARBA"/>
</dbReference>
<sequence length="126" mass="13891">MSGKFEPKEPVQLNPPNYTPISVEELGKHNGTNGQPCYVAIKGIVFDVSGKEAYQPGGSYSAFSGKDASRALGLMSTKTEDVRPDWFDLDDKEKKTLDDWYTFFSKRYNIVGTVEGATNKDPSSSL</sequence>
<dbReference type="SMART" id="SM01117">
    <property type="entry name" value="Cyt-b5"/>
    <property type="match status" value="1"/>
</dbReference>
<dbReference type="Pfam" id="PF00173">
    <property type="entry name" value="Cyt-b5"/>
    <property type="match status" value="1"/>
</dbReference>
<dbReference type="KEGG" id="sapo:SAPIO_CDS10655"/>
<dbReference type="PANTHER" id="PTHR10281:SF115">
    <property type="entry name" value="BINDING PROTEIN, PUTATIVE (AFU_ORTHOLOGUE AFUA_4G06240)-RELATED"/>
    <property type="match status" value="1"/>
</dbReference>
<dbReference type="EMBL" id="JOWA01000176">
    <property type="protein sequence ID" value="KEZ38647.1"/>
    <property type="molecule type" value="Genomic_DNA"/>
</dbReference>
<keyword evidence="4" id="KW-1185">Reference proteome</keyword>
<dbReference type="AlphaFoldDB" id="A0A084FU85"/>
<dbReference type="HOGENOM" id="CLU_042860_3_2_1"/>
<evidence type="ECO:0000313" key="3">
    <source>
        <dbReference type="EMBL" id="KEZ38647.1"/>
    </source>
</evidence>
<dbReference type="InterPro" id="IPR001199">
    <property type="entry name" value="Cyt_B5-like_heme/steroid-bd"/>
</dbReference>
<proteinExistence type="inferred from homology"/>
<gene>
    <name evidence="3" type="ORF">SAPIO_CDS10655</name>
</gene>
<dbReference type="InterPro" id="IPR050577">
    <property type="entry name" value="MAPR/NEUFC/NENF-like"/>
</dbReference>
<dbReference type="OrthoDB" id="899at2759"/>
<evidence type="ECO:0000256" key="1">
    <source>
        <dbReference type="ARBA" id="ARBA00038357"/>
    </source>
</evidence>
<dbReference type="RefSeq" id="XP_016638446.1">
    <property type="nucleotide sequence ID" value="XM_016784209.1"/>
</dbReference>
<evidence type="ECO:0000259" key="2">
    <source>
        <dbReference type="SMART" id="SM01117"/>
    </source>
</evidence>
<dbReference type="GO" id="GO:0016020">
    <property type="term" value="C:membrane"/>
    <property type="evidence" value="ECO:0007669"/>
    <property type="project" value="TreeGrafter"/>
</dbReference>
<accession>A0A084FU85</accession>
<organism evidence="3 4">
    <name type="scientific">Pseudallescheria apiosperma</name>
    <name type="common">Scedosporium apiospermum</name>
    <dbReference type="NCBI Taxonomy" id="563466"/>
    <lineage>
        <taxon>Eukaryota</taxon>
        <taxon>Fungi</taxon>
        <taxon>Dikarya</taxon>
        <taxon>Ascomycota</taxon>
        <taxon>Pezizomycotina</taxon>
        <taxon>Sordariomycetes</taxon>
        <taxon>Hypocreomycetidae</taxon>
        <taxon>Microascales</taxon>
        <taxon>Microascaceae</taxon>
        <taxon>Scedosporium</taxon>
    </lineage>
</organism>
<evidence type="ECO:0000313" key="4">
    <source>
        <dbReference type="Proteomes" id="UP000028545"/>
    </source>
</evidence>
<comment type="similarity">
    <text evidence="1">Belongs to the cytochrome b5 family. MAPR subfamily.</text>
</comment>
<protein>
    <recommendedName>
        <fullName evidence="2">Cytochrome b5 heme-binding domain-containing protein</fullName>
    </recommendedName>
</protein>
<dbReference type="PANTHER" id="PTHR10281">
    <property type="entry name" value="MEMBRANE-ASSOCIATED PROGESTERONE RECEPTOR COMPONENT-RELATED"/>
    <property type="match status" value="1"/>
</dbReference>